<feature type="domain" description="BZIP" evidence="7">
    <location>
        <begin position="246"/>
        <end position="309"/>
    </location>
</feature>
<dbReference type="CDD" id="cd14696">
    <property type="entry name" value="bZIP_Jun"/>
    <property type="match status" value="1"/>
</dbReference>
<dbReference type="InterPro" id="IPR050946">
    <property type="entry name" value="AP-1_TF_bZIP"/>
</dbReference>
<feature type="compositionally biased region" description="Polar residues" evidence="6">
    <location>
        <begin position="10"/>
        <end position="20"/>
    </location>
</feature>
<keyword evidence="2" id="KW-0805">Transcription regulation</keyword>
<keyword evidence="5" id="KW-0175">Coiled coil</keyword>
<reference evidence="8" key="1">
    <citation type="submission" date="2020-07" db="EMBL/GenBank/DDBJ databases">
        <title>Multicomponent nature underlies the extraordinary mechanical properties of spider dragline silk.</title>
        <authorList>
            <person name="Kono N."/>
            <person name="Nakamura H."/>
            <person name="Mori M."/>
            <person name="Yoshida Y."/>
            <person name="Ohtoshi R."/>
            <person name="Malay A.D."/>
            <person name="Moran D.A.P."/>
            <person name="Tomita M."/>
            <person name="Numata K."/>
            <person name="Arakawa K."/>
        </authorList>
    </citation>
    <scope>NUCLEOTIDE SEQUENCE</scope>
</reference>
<protein>
    <submittedName>
        <fullName evidence="8">Transcription factor AP-1</fullName>
    </submittedName>
</protein>
<dbReference type="SMART" id="SM00338">
    <property type="entry name" value="BRLZ"/>
    <property type="match status" value="1"/>
</dbReference>
<dbReference type="GO" id="GO:0042127">
    <property type="term" value="P:regulation of cell population proliferation"/>
    <property type="evidence" value="ECO:0007669"/>
    <property type="project" value="TreeGrafter"/>
</dbReference>
<keyword evidence="4" id="KW-0804">Transcription</keyword>
<keyword evidence="9" id="KW-1185">Reference proteome</keyword>
<dbReference type="PRINTS" id="PR00043">
    <property type="entry name" value="LEUZIPPRJUN"/>
</dbReference>
<dbReference type="GO" id="GO:0000978">
    <property type="term" value="F:RNA polymerase II cis-regulatory region sequence-specific DNA binding"/>
    <property type="evidence" value="ECO:0007669"/>
    <property type="project" value="TreeGrafter"/>
</dbReference>
<gene>
    <name evidence="8" type="primary">JUN</name>
    <name evidence="8" type="ORF">TNCT_243881</name>
</gene>
<feature type="coiled-coil region" evidence="5">
    <location>
        <begin position="251"/>
        <end position="298"/>
    </location>
</feature>
<dbReference type="OrthoDB" id="2187714at2759"/>
<dbReference type="InterPro" id="IPR005643">
    <property type="entry name" value="JNK"/>
</dbReference>
<organism evidence="8 9">
    <name type="scientific">Trichonephila clavata</name>
    <name type="common">Joro spider</name>
    <name type="synonym">Nephila clavata</name>
    <dbReference type="NCBI Taxonomy" id="2740835"/>
    <lineage>
        <taxon>Eukaryota</taxon>
        <taxon>Metazoa</taxon>
        <taxon>Ecdysozoa</taxon>
        <taxon>Arthropoda</taxon>
        <taxon>Chelicerata</taxon>
        <taxon>Arachnida</taxon>
        <taxon>Araneae</taxon>
        <taxon>Araneomorphae</taxon>
        <taxon>Entelegynae</taxon>
        <taxon>Araneoidea</taxon>
        <taxon>Nephilidae</taxon>
        <taxon>Trichonephila</taxon>
    </lineage>
</organism>
<dbReference type="PROSITE" id="PS00036">
    <property type="entry name" value="BZIP_BASIC"/>
    <property type="match status" value="1"/>
</dbReference>
<comment type="similarity">
    <text evidence="1">Belongs to the bZIP family. Jun subfamily.</text>
</comment>
<evidence type="ECO:0000256" key="4">
    <source>
        <dbReference type="ARBA" id="ARBA00023163"/>
    </source>
</evidence>
<dbReference type="PANTHER" id="PTHR11462:SF35">
    <property type="entry name" value="TRANSCRIPTION FACTOR JRA"/>
    <property type="match status" value="1"/>
</dbReference>
<evidence type="ECO:0000256" key="2">
    <source>
        <dbReference type="ARBA" id="ARBA00023015"/>
    </source>
</evidence>
<dbReference type="PROSITE" id="PS50217">
    <property type="entry name" value="BZIP"/>
    <property type="match status" value="1"/>
</dbReference>
<dbReference type="AlphaFoldDB" id="A0A8X6LMH2"/>
<evidence type="ECO:0000259" key="7">
    <source>
        <dbReference type="PROSITE" id="PS50217"/>
    </source>
</evidence>
<evidence type="ECO:0000313" key="8">
    <source>
        <dbReference type="EMBL" id="GFR13807.1"/>
    </source>
</evidence>
<dbReference type="SUPFAM" id="SSF57959">
    <property type="entry name" value="Leucine zipper domain"/>
    <property type="match status" value="1"/>
</dbReference>
<dbReference type="InterPro" id="IPR002112">
    <property type="entry name" value="Leuzip_Jun"/>
</dbReference>
<dbReference type="GO" id="GO:0051726">
    <property type="term" value="P:regulation of cell cycle"/>
    <property type="evidence" value="ECO:0007669"/>
    <property type="project" value="TreeGrafter"/>
</dbReference>
<dbReference type="PANTHER" id="PTHR11462">
    <property type="entry name" value="JUN TRANSCRIPTION FACTOR-RELATED"/>
    <property type="match status" value="1"/>
</dbReference>
<dbReference type="Pfam" id="PF03957">
    <property type="entry name" value="Jun"/>
    <property type="match status" value="1"/>
</dbReference>
<dbReference type="InterPro" id="IPR046347">
    <property type="entry name" value="bZIP_sf"/>
</dbReference>
<dbReference type="Gene3D" id="1.20.5.170">
    <property type="match status" value="1"/>
</dbReference>
<accession>A0A8X6LMH2</accession>
<evidence type="ECO:0000256" key="3">
    <source>
        <dbReference type="ARBA" id="ARBA00023125"/>
    </source>
</evidence>
<keyword evidence="3" id="KW-0238">DNA-binding</keyword>
<comment type="caution">
    <text evidence="8">The sequence shown here is derived from an EMBL/GenBank/DDBJ whole genome shotgun (WGS) entry which is preliminary data.</text>
</comment>
<evidence type="ECO:0000313" key="9">
    <source>
        <dbReference type="Proteomes" id="UP000887116"/>
    </source>
</evidence>
<dbReference type="InterPro" id="IPR004827">
    <property type="entry name" value="bZIP"/>
</dbReference>
<sequence>MEMTLYDDSTIYSEDTMSRSNRNESKSLKRPVTLNLDSPDSAAKKQRFASILTSPDLQMLKLASPELERFIISNGNITTTPTPTQFLFSKNVTEEQEQYARGFIDALNQLHQAPFEISTNELLSRFRTGTTPVSSNPPEMGIEKASNSLKMYSGLPSLYFQPTTSVIKSPGTAKYQSMVKPTLVVRPPSVDNNSSNSCNSMSSNSTTLPLEIAIKEELQTVPNPVLSTPPLSPICKGPIDMVDQERIKLERKRYRNRLAASKCRRRKLEKIAQLEDKVKELKGENTKLEHVVEKLRQHICLLKEEVLEHAKKGCQIMLTKV</sequence>
<dbReference type="EMBL" id="BMAO01036892">
    <property type="protein sequence ID" value="GFR13807.1"/>
    <property type="molecule type" value="Genomic_DNA"/>
</dbReference>
<evidence type="ECO:0000256" key="6">
    <source>
        <dbReference type="SAM" id="MobiDB-lite"/>
    </source>
</evidence>
<evidence type="ECO:0000256" key="1">
    <source>
        <dbReference type="ARBA" id="ARBA00006882"/>
    </source>
</evidence>
<dbReference type="Pfam" id="PF00170">
    <property type="entry name" value="bZIP_1"/>
    <property type="match status" value="1"/>
</dbReference>
<evidence type="ECO:0000256" key="5">
    <source>
        <dbReference type="SAM" id="Coils"/>
    </source>
</evidence>
<name>A0A8X6LMH2_TRICU</name>
<dbReference type="GO" id="GO:0000981">
    <property type="term" value="F:DNA-binding transcription factor activity, RNA polymerase II-specific"/>
    <property type="evidence" value="ECO:0007669"/>
    <property type="project" value="TreeGrafter"/>
</dbReference>
<proteinExistence type="inferred from homology"/>
<dbReference type="GO" id="GO:0005667">
    <property type="term" value="C:transcription regulator complex"/>
    <property type="evidence" value="ECO:0007669"/>
    <property type="project" value="TreeGrafter"/>
</dbReference>
<feature type="region of interest" description="Disordered" evidence="6">
    <location>
        <begin position="1"/>
        <end position="33"/>
    </location>
</feature>
<dbReference type="Proteomes" id="UP000887116">
    <property type="component" value="Unassembled WGS sequence"/>
</dbReference>